<organism evidence="2 3">
    <name type="scientific">Lupinus luteus</name>
    <name type="common">European yellow lupine</name>
    <dbReference type="NCBI Taxonomy" id="3873"/>
    <lineage>
        <taxon>Eukaryota</taxon>
        <taxon>Viridiplantae</taxon>
        <taxon>Streptophyta</taxon>
        <taxon>Embryophyta</taxon>
        <taxon>Tracheophyta</taxon>
        <taxon>Spermatophyta</taxon>
        <taxon>Magnoliopsida</taxon>
        <taxon>eudicotyledons</taxon>
        <taxon>Gunneridae</taxon>
        <taxon>Pentapetalae</taxon>
        <taxon>rosids</taxon>
        <taxon>fabids</taxon>
        <taxon>Fabales</taxon>
        <taxon>Fabaceae</taxon>
        <taxon>Papilionoideae</taxon>
        <taxon>50 kb inversion clade</taxon>
        <taxon>genistoids sensu lato</taxon>
        <taxon>core genistoids</taxon>
        <taxon>Genisteae</taxon>
        <taxon>Lupinus</taxon>
    </lineage>
</organism>
<comment type="caution">
    <text evidence="2">The sequence shown here is derived from an EMBL/GenBank/DDBJ whole genome shotgun (WGS) entry which is preliminary data.</text>
</comment>
<feature type="signal peptide" evidence="1">
    <location>
        <begin position="1"/>
        <end position="24"/>
    </location>
</feature>
<feature type="chain" id="PRO_5043673760" description="S-protein homolog" evidence="1">
    <location>
        <begin position="25"/>
        <end position="136"/>
    </location>
</feature>
<dbReference type="AlphaFoldDB" id="A0AAV1W480"/>
<protein>
    <recommendedName>
        <fullName evidence="4">S-protein homolog</fullName>
    </recommendedName>
</protein>
<gene>
    <name evidence="2" type="ORF">LLUT_LOCUS5170</name>
</gene>
<evidence type="ECO:0000313" key="3">
    <source>
        <dbReference type="Proteomes" id="UP001497480"/>
    </source>
</evidence>
<dbReference type="EMBL" id="CAXHTB010000003">
    <property type="protein sequence ID" value="CAL0304110.1"/>
    <property type="molecule type" value="Genomic_DNA"/>
</dbReference>
<sequence length="136" mass="15992">MKNHLSTIPIVLFLLFTYWDLGMSTPAKIHVYNNQPHEGIYISCSGNKAYEISKVVPPSNEIEIPLPPKKVWPPVECNGKFNEVSSKEHLLYLSMSNHKPNTWKESFYFRVFNNSFYRFDQENKTWVLVPPIIWYP</sequence>
<evidence type="ECO:0000256" key="1">
    <source>
        <dbReference type="SAM" id="SignalP"/>
    </source>
</evidence>
<keyword evidence="1" id="KW-0732">Signal</keyword>
<evidence type="ECO:0000313" key="2">
    <source>
        <dbReference type="EMBL" id="CAL0304110.1"/>
    </source>
</evidence>
<accession>A0AAV1W480</accession>
<keyword evidence="3" id="KW-1185">Reference proteome</keyword>
<evidence type="ECO:0008006" key="4">
    <source>
        <dbReference type="Google" id="ProtNLM"/>
    </source>
</evidence>
<name>A0AAV1W480_LUPLU</name>
<reference evidence="2 3" key="1">
    <citation type="submission" date="2024-03" db="EMBL/GenBank/DDBJ databases">
        <authorList>
            <person name="Martinez-Hernandez J."/>
        </authorList>
    </citation>
    <scope>NUCLEOTIDE SEQUENCE [LARGE SCALE GENOMIC DNA]</scope>
</reference>
<proteinExistence type="predicted"/>
<dbReference type="Proteomes" id="UP001497480">
    <property type="component" value="Unassembled WGS sequence"/>
</dbReference>